<gene>
    <name evidence="1" type="ORF">KHA97_16250</name>
</gene>
<sequence>MKHALVVGGTGMLADVSLFLSDGYNVSVVARNEARMDELIKRVNRSAAITPALVNYRDEDSFRAQIQQLIKKNGPFDIVVVWIHSGAEHVLPIIAEENKLYEQPWRLFHILGSSTNLQEVINQVNVPNSCLYRQVQLGFIIEYNRSRWLTHQEISAGVIKAITQDRPVHMIGTVEPWDKRP</sequence>
<dbReference type="NCBIfam" id="NF006168">
    <property type="entry name" value="PRK08309.1"/>
    <property type="match status" value="1"/>
</dbReference>
<dbReference type="RefSeq" id="WP_213125842.1">
    <property type="nucleotide sequence ID" value="NZ_JAGYPG010000003.1"/>
</dbReference>
<protein>
    <submittedName>
        <fullName evidence="1">Short-chain dehydrogenase</fullName>
    </submittedName>
</protein>
<evidence type="ECO:0000313" key="2">
    <source>
        <dbReference type="Proteomes" id="UP000681414"/>
    </source>
</evidence>
<keyword evidence="2" id="KW-1185">Reference proteome</keyword>
<evidence type="ECO:0000313" key="1">
    <source>
        <dbReference type="EMBL" id="MBS4196606.1"/>
    </source>
</evidence>
<dbReference type="Gene3D" id="3.40.50.720">
    <property type="entry name" value="NAD(P)-binding Rossmann-like Domain"/>
    <property type="match status" value="1"/>
</dbReference>
<dbReference type="InterPro" id="IPR036291">
    <property type="entry name" value="NAD(P)-bd_dom_sf"/>
</dbReference>
<proteinExistence type="predicted"/>
<reference evidence="1 2" key="1">
    <citation type="submission" date="2021-05" db="EMBL/GenBank/DDBJ databases">
        <title>Novel Bacillus species.</title>
        <authorList>
            <person name="Liu G."/>
        </authorList>
    </citation>
    <scope>NUCLEOTIDE SEQUENCE [LARGE SCALE GENOMIC DNA]</scope>
    <source>
        <strain evidence="2">FJAT-49780</strain>
    </source>
</reference>
<dbReference type="EMBL" id="JAGYPG010000003">
    <property type="protein sequence ID" value="MBS4196606.1"/>
    <property type="molecule type" value="Genomic_DNA"/>
</dbReference>
<dbReference type="SUPFAM" id="SSF51735">
    <property type="entry name" value="NAD(P)-binding Rossmann-fold domains"/>
    <property type="match status" value="1"/>
</dbReference>
<accession>A0A942TH00</accession>
<dbReference type="Proteomes" id="UP000681414">
    <property type="component" value="Unassembled WGS sequence"/>
</dbReference>
<organism evidence="1 2">
    <name type="scientific">Lederbergia citri</name>
    <dbReference type="NCBI Taxonomy" id="2833580"/>
    <lineage>
        <taxon>Bacteria</taxon>
        <taxon>Bacillati</taxon>
        <taxon>Bacillota</taxon>
        <taxon>Bacilli</taxon>
        <taxon>Bacillales</taxon>
        <taxon>Bacillaceae</taxon>
        <taxon>Lederbergia</taxon>
    </lineage>
</organism>
<dbReference type="AlphaFoldDB" id="A0A942TH00"/>
<comment type="caution">
    <text evidence="1">The sequence shown here is derived from an EMBL/GenBank/DDBJ whole genome shotgun (WGS) entry which is preliminary data.</text>
</comment>
<name>A0A942TH00_9BACI</name>